<reference evidence="2" key="1">
    <citation type="submission" date="2018-05" db="EMBL/GenBank/DDBJ databases">
        <authorList>
            <person name="Lanie J.A."/>
            <person name="Ng W.-L."/>
            <person name="Kazmierczak K.M."/>
            <person name="Andrzejewski T.M."/>
            <person name="Davidsen T.M."/>
            <person name="Wayne K.J."/>
            <person name="Tettelin H."/>
            <person name="Glass J.I."/>
            <person name="Rusch D."/>
            <person name="Podicherti R."/>
            <person name="Tsui H.-C.T."/>
            <person name="Winkler M.E."/>
        </authorList>
    </citation>
    <scope>NUCLEOTIDE SEQUENCE</scope>
</reference>
<gene>
    <name evidence="2" type="ORF">METZ01_LOCUS50737</name>
</gene>
<proteinExistence type="predicted"/>
<organism evidence="2">
    <name type="scientific">marine metagenome</name>
    <dbReference type="NCBI Taxonomy" id="408172"/>
    <lineage>
        <taxon>unclassified sequences</taxon>
        <taxon>metagenomes</taxon>
        <taxon>ecological metagenomes</taxon>
    </lineage>
</organism>
<evidence type="ECO:0000256" key="1">
    <source>
        <dbReference type="SAM" id="MobiDB-lite"/>
    </source>
</evidence>
<accession>A0A381S9T7</accession>
<dbReference type="AlphaFoldDB" id="A0A381S9T7"/>
<sequence>MGLVSISVVGAYTSLMSMASNAFRNSKASWMGNSVMEIYSAKAFDDIETNDSFTLDDQFPGYTANVTVVEKDVNLSTNTIEDGDASSNYKEITAVISGLGVDDILTYKTLRSNCVEEGPFITSISTELSDDFFSSTDGNGNVPIKVNFNRNIDIANAGDINLALNVSQRTGSIENYSVSQPDPAISVNTPTLDADRRYLLFNYDVGSDHTSSALNNYLNVSNFTLSGSAKITGYNGASSDGCDAVVDLPTRNLAADEVIIRIASAQYYVFQHWKDNGTNRKNLQDAINPVVEGSGLTAPSFGDIFDKWKRFDGTTVFANKAAAVLANNQNSMAWKPQYIDGDGDPTVYSQTMQGVYDTFSHFYMQRNVVPANGFISPESYETFSLEVTLHSTSSDDDMIGIIVAYEEGSNKCNGGNHGSHVATECATTGSTPYVLYAGRSAMGSEPREGWGLVYNKGNTVAYSGHSTEATNKDGGNGSGDKWNIRERTPPNSRTASQNWSSYYVRVKVERNLNNIKIYTTDFFNTRAKALTAGNLGVRNDGTGYFDGNNILEVDLEDDVRLHKFIGGSPFGYITFSQPNASYLDNVIPEPEVEEEAHADYVVYFDDRQSSGGGGVYDGWGEFNLVQSTCCQPDVSNPRSYNPSGSGIWKWNAPAGDYRFVPGLTIQDLNGYYGIVKPMADGVSDPVEEGGQTIKYSIKKVAEN</sequence>
<evidence type="ECO:0000313" key="2">
    <source>
        <dbReference type="EMBL" id="SUZ97883.1"/>
    </source>
</evidence>
<protein>
    <submittedName>
        <fullName evidence="2">Uncharacterized protein</fullName>
    </submittedName>
</protein>
<feature type="region of interest" description="Disordered" evidence="1">
    <location>
        <begin position="465"/>
        <end position="496"/>
    </location>
</feature>
<dbReference type="EMBL" id="UINC01002550">
    <property type="protein sequence ID" value="SUZ97883.1"/>
    <property type="molecule type" value="Genomic_DNA"/>
</dbReference>
<name>A0A381S9T7_9ZZZZ</name>